<evidence type="ECO:0000313" key="6">
    <source>
        <dbReference type="EMBL" id="KAK2726371.1"/>
    </source>
</evidence>
<organism evidence="6 7">
    <name type="scientific">Artemia franciscana</name>
    <name type="common">Brine shrimp</name>
    <name type="synonym">Artemia sanfranciscana</name>
    <dbReference type="NCBI Taxonomy" id="6661"/>
    <lineage>
        <taxon>Eukaryota</taxon>
        <taxon>Metazoa</taxon>
        <taxon>Ecdysozoa</taxon>
        <taxon>Arthropoda</taxon>
        <taxon>Crustacea</taxon>
        <taxon>Branchiopoda</taxon>
        <taxon>Anostraca</taxon>
        <taxon>Artemiidae</taxon>
        <taxon>Artemia</taxon>
    </lineage>
</organism>
<name>A0AA88LJR3_ARTSF</name>
<comment type="caution">
    <text evidence="6">The sequence shown here is derived from an EMBL/GenBank/DDBJ whole genome shotgun (WGS) entry which is preliminary data.</text>
</comment>
<reference evidence="6" key="1">
    <citation type="submission" date="2023-07" db="EMBL/GenBank/DDBJ databases">
        <title>Chromosome-level genome assembly of Artemia franciscana.</title>
        <authorList>
            <person name="Jo E."/>
        </authorList>
    </citation>
    <scope>NUCLEOTIDE SEQUENCE</scope>
    <source>
        <tissue evidence="6">Whole body</tissue>
    </source>
</reference>
<dbReference type="EMBL" id="JAVRJZ010000002">
    <property type="protein sequence ID" value="KAK2726373.1"/>
    <property type="molecule type" value="Genomic_DNA"/>
</dbReference>
<feature type="non-terminal residue" evidence="6">
    <location>
        <position position="186"/>
    </location>
</feature>
<evidence type="ECO:0000313" key="7">
    <source>
        <dbReference type="Proteomes" id="UP001187531"/>
    </source>
</evidence>
<dbReference type="Pfam" id="PF23490">
    <property type="entry name" value="ZCCHC24_C"/>
    <property type="match status" value="1"/>
</dbReference>
<accession>A0AA88LJR3</accession>
<keyword evidence="3" id="KW-0862">Zinc</keyword>
<evidence type="ECO:0000256" key="3">
    <source>
        <dbReference type="ARBA" id="ARBA00022833"/>
    </source>
</evidence>
<evidence type="ECO:0000256" key="1">
    <source>
        <dbReference type="ARBA" id="ARBA00022723"/>
    </source>
</evidence>
<dbReference type="InterPro" id="IPR057809">
    <property type="entry name" value="ZCCHC24_C"/>
</dbReference>
<keyword evidence="2" id="KW-0863">Zinc-finger</keyword>
<dbReference type="GO" id="GO:0008270">
    <property type="term" value="F:zinc ion binding"/>
    <property type="evidence" value="ECO:0007669"/>
    <property type="project" value="UniProtKB-KW"/>
</dbReference>
<dbReference type="EMBL" id="JAVRJZ010000002">
    <property type="protein sequence ID" value="KAK2726371.1"/>
    <property type="molecule type" value="Genomic_DNA"/>
</dbReference>
<protein>
    <recommendedName>
        <fullName evidence="5">3CxxC-type domain-containing protein</fullName>
    </recommendedName>
</protein>
<feature type="region of interest" description="Disordered" evidence="4">
    <location>
        <begin position="20"/>
        <end position="46"/>
    </location>
</feature>
<keyword evidence="7" id="KW-1185">Reference proteome</keyword>
<dbReference type="AlphaFoldDB" id="A0AA88LJR3"/>
<evidence type="ECO:0000256" key="2">
    <source>
        <dbReference type="ARBA" id="ARBA00022771"/>
    </source>
</evidence>
<evidence type="ECO:0000256" key="4">
    <source>
        <dbReference type="SAM" id="MobiDB-lite"/>
    </source>
</evidence>
<feature type="domain" description="3CxxC-type" evidence="5">
    <location>
        <begin position="105"/>
        <end position="175"/>
    </location>
</feature>
<evidence type="ECO:0000259" key="5">
    <source>
        <dbReference type="SMART" id="SM01328"/>
    </source>
</evidence>
<dbReference type="Proteomes" id="UP001187531">
    <property type="component" value="Unassembled WGS sequence"/>
</dbReference>
<dbReference type="SMART" id="SM01328">
    <property type="entry name" value="zf-3CxxC"/>
    <property type="match status" value="1"/>
</dbReference>
<keyword evidence="1" id="KW-0479">Metal-binding</keyword>
<dbReference type="InterPro" id="IPR033446">
    <property type="entry name" value="ZCCHC24_Znf-3CxxC"/>
</dbReference>
<dbReference type="InterPro" id="IPR027377">
    <property type="entry name" value="ZAR1/RTP1-5-like_Znf-3CxxC"/>
</dbReference>
<proteinExistence type="predicted"/>
<sequence>FFVLPNFQVLLDMGNEISNTRNATDYGNSSNTNRRNTSNAGTSNTPGTNEWNFGSIVVAAGAAAAAVYAGSKLLTELTENPPESETECRYQAEGKGITPYQGKKRCFGAYKCSYCTNQYWESCFSYANTWQKCNVCKSEVYPYRQEPLDNPKSLGKDIDKRKKHPQHLCGKCQELGYPCFKKPDYV</sequence>
<dbReference type="Pfam" id="PF17180">
    <property type="entry name" value="Zn_ribbon_3CxxC_2"/>
    <property type="match status" value="1"/>
</dbReference>
<gene>
    <name evidence="6" type="ORF">QYM36_000718</name>
</gene>
<feature type="compositionally biased region" description="Low complexity" evidence="4">
    <location>
        <begin position="27"/>
        <end position="45"/>
    </location>
</feature>